<dbReference type="InterPro" id="IPR036513">
    <property type="entry name" value="STAS_dom_sf"/>
</dbReference>
<sequence length="112" mass="12050">MAPRKTPASRRKAAPAAARTIELSEVLDLNSLKPLAAEITEARGQDLVLDASRTVRVSAQAFQLMISARRSWDADGHSLSIQGAFEPFHDSMALLGIDEADLLGHNKTGDVL</sequence>
<accession>A0ABT1CA49</accession>
<keyword evidence="3" id="KW-1185">Reference proteome</keyword>
<gene>
    <name evidence="2" type="ORF">NGM99_14875</name>
</gene>
<evidence type="ECO:0000259" key="1">
    <source>
        <dbReference type="Pfam" id="PF13466"/>
    </source>
</evidence>
<comment type="caution">
    <text evidence="2">The sequence shown here is derived from an EMBL/GenBank/DDBJ whole genome shotgun (WGS) entry which is preliminary data.</text>
</comment>
<proteinExistence type="predicted"/>
<organism evidence="2 3">
    <name type="scientific">Mesorhizobium liriopis</name>
    <dbReference type="NCBI Taxonomy" id="2953882"/>
    <lineage>
        <taxon>Bacteria</taxon>
        <taxon>Pseudomonadati</taxon>
        <taxon>Pseudomonadota</taxon>
        <taxon>Alphaproteobacteria</taxon>
        <taxon>Hyphomicrobiales</taxon>
        <taxon>Phyllobacteriaceae</taxon>
        <taxon>Mesorhizobium</taxon>
    </lineage>
</organism>
<dbReference type="RefSeq" id="WP_252820278.1">
    <property type="nucleotide sequence ID" value="NZ_JAMXQS010000007.1"/>
</dbReference>
<feature type="domain" description="MlaB-like STAS" evidence="1">
    <location>
        <begin position="21"/>
        <end position="98"/>
    </location>
</feature>
<dbReference type="SUPFAM" id="SSF52091">
    <property type="entry name" value="SpoIIaa-like"/>
    <property type="match status" value="1"/>
</dbReference>
<dbReference type="Pfam" id="PF13466">
    <property type="entry name" value="STAS_2"/>
    <property type="match status" value="1"/>
</dbReference>
<name>A0ABT1CA49_9HYPH</name>
<evidence type="ECO:0000313" key="3">
    <source>
        <dbReference type="Proteomes" id="UP001205906"/>
    </source>
</evidence>
<dbReference type="Proteomes" id="UP001205906">
    <property type="component" value="Unassembled WGS sequence"/>
</dbReference>
<reference evidence="2 3" key="1">
    <citation type="submission" date="2022-06" db="EMBL/GenBank/DDBJ databases">
        <title>Mesorhizobium sp. strain RP14 Genome sequencing and assembly.</title>
        <authorList>
            <person name="Kim I."/>
        </authorList>
    </citation>
    <scope>NUCLEOTIDE SEQUENCE [LARGE SCALE GENOMIC DNA]</scope>
    <source>
        <strain evidence="3">RP14(2022)</strain>
    </source>
</reference>
<dbReference type="InterPro" id="IPR058548">
    <property type="entry name" value="MlaB-like_STAS"/>
</dbReference>
<protein>
    <submittedName>
        <fullName evidence="2">STAS domain-containing protein</fullName>
    </submittedName>
</protein>
<dbReference type="EMBL" id="JAMXQS010000007">
    <property type="protein sequence ID" value="MCO6051065.1"/>
    <property type="molecule type" value="Genomic_DNA"/>
</dbReference>
<evidence type="ECO:0000313" key="2">
    <source>
        <dbReference type="EMBL" id="MCO6051065.1"/>
    </source>
</evidence>
<dbReference type="Gene3D" id="3.30.750.24">
    <property type="entry name" value="STAS domain"/>
    <property type="match status" value="1"/>
</dbReference>